<dbReference type="InParanoid" id="A0A1W4WF61"/>
<name>A0A1W4WF61_AGRPL</name>
<organism evidence="2 3">
    <name type="scientific">Agrilus planipennis</name>
    <name type="common">Emerald ash borer</name>
    <name type="synonym">Agrilus marcopoli</name>
    <dbReference type="NCBI Taxonomy" id="224129"/>
    <lineage>
        <taxon>Eukaryota</taxon>
        <taxon>Metazoa</taxon>
        <taxon>Ecdysozoa</taxon>
        <taxon>Arthropoda</taxon>
        <taxon>Hexapoda</taxon>
        <taxon>Insecta</taxon>
        <taxon>Pterygota</taxon>
        <taxon>Neoptera</taxon>
        <taxon>Endopterygota</taxon>
        <taxon>Coleoptera</taxon>
        <taxon>Polyphaga</taxon>
        <taxon>Elateriformia</taxon>
        <taxon>Buprestoidea</taxon>
        <taxon>Buprestidae</taxon>
        <taxon>Agrilinae</taxon>
        <taxon>Agrilus</taxon>
    </lineage>
</organism>
<evidence type="ECO:0000313" key="3">
    <source>
        <dbReference type="RefSeq" id="XP_018318640.1"/>
    </source>
</evidence>
<feature type="region of interest" description="Disordered" evidence="1">
    <location>
        <begin position="333"/>
        <end position="356"/>
    </location>
</feature>
<reference evidence="3" key="1">
    <citation type="submission" date="2025-08" db="UniProtKB">
        <authorList>
            <consortium name="RefSeq"/>
        </authorList>
    </citation>
    <scope>IDENTIFICATION</scope>
    <source>
        <tissue evidence="3">Entire body</tissue>
    </source>
</reference>
<dbReference type="Pfam" id="PF15880">
    <property type="entry name" value="NDUFV3"/>
    <property type="match status" value="1"/>
</dbReference>
<dbReference type="InterPro" id="IPR026193">
    <property type="entry name" value="NDUFV3"/>
</dbReference>
<feature type="compositionally biased region" description="Basic and acidic residues" evidence="1">
    <location>
        <begin position="225"/>
        <end position="243"/>
    </location>
</feature>
<dbReference type="AlphaFoldDB" id="A0A1W4WF61"/>
<accession>A0A1W4WF61</accession>
<dbReference type="KEGG" id="apln:108732371"/>
<feature type="region of interest" description="Disordered" evidence="1">
    <location>
        <begin position="502"/>
        <end position="529"/>
    </location>
</feature>
<sequence length="728" mass="82922">MLELLEKSLRSVSLYAPVGYISQTCNSMFSVTFINEKTDTPHNFFPNMQNCVQRSQPQHPQKKGEDFLKIASNVVHDFFNHDTYTVPNRTVFMVNTNKHVLDVVEAKVEGIRNSITKFERHKPALMHNTSKIAHRYNLLLSFNHAKDVRNVDPSLHSSKTNQHQYLVLSKSRNLVTMNQKILLGSIPFLTFVRFSKDQVPAEKQTSPDKDQIKKSESNTQIISKGTDKKTDENKKLNTKSKKESKGTLSLLKDVLLFFSKPPKLMLKSKPSTVVSNLPKKKATDNLVKTEDTSTNAQMVRKQSTFSDIHENKNEFEIPERQWAIEIKPDISKIPADKPSTKTNASETNLESDIEKSSQQAEIFKEETYKVRSIEYSPYKQRKFEKVPNKLARNTVVFSRNPEQVVKPVGLTSYFFGKKLKGLSILRSFKKKKLHTMPLISQPMLRLVEADVFINSQNVCFSNTNILLFKKEEKEEEEEEEEEEVAEVESPYAISYDAETAFETEEVESAEEAEESDAEEAEETTTVKKTETDIGLGNKFDYNEDDSVNKDIEIDETSTSKFSGIQPDLDTLVCDLTMAIQPVEGIVGQLRNIWKTFGYLYGMDILACQYQCDFANQTTVLINIHRNLSSGIKKLTAGEIGNNDGLVNVKQYSTCSDGNEPPTAEYRDGIFADLPYILVCDPEYEEKVSKRAGSEYKSPQYFLYHCYSFYDFFNYLALCRVGSGPCCCC</sequence>
<protein>
    <submittedName>
        <fullName evidence="3">Uncharacterized protein LOC108732371</fullName>
    </submittedName>
</protein>
<proteinExistence type="predicted"/>
<dbReference type="GO" id="GO:0045271">
    <property type="term" value="C:respiratory chain complex I"/>
    <property type="evidence" value="ECO:0007669"/>
    <property type="project" value="InterPro"/>
</dbReference>
<gene>
    <name evidence="3" type="primary">LOC108732371</name>
</gene>
<dbReference type="GO" id="GO:0005739">
    <property type="term" value="C:mitochondrion"/>
    <property type="evidence" value="ECO:0007669"/>
    <property type="project" value="InterPro"/>
</dbReference>
<dbReference type="Proteomes" id="UP000192223">
    <property type="component" value="Unplaced"/>
</dbReference>
<feature type="region of interest" description="Disordered" evidence="1">
    <location>
        <begin position="200"/>
        <end position="243"/>
    </location>
</feature>
<keyword evidence="2" id="KW-1185">Reference proteome</keyword>
<evidence type="ECO:0000313" key="2">
    <source>
        <dbReference type="Proteomes" id="UP000192223"/>
    </source>
</evidence>
<dbReference type="RefSeq" id="XP_018318640.1">
    <property type="nucleotide sequence ID" value="XM_018463138.1"/>
</dbReference>
<evidence type="ECO:0000256" key="1">
    <source>
        <dbReference type="SAM" id="MobiDB-lite"/>
    </source>
</evidence>
<feature type="compositionally biased region" description="Polar residues" evidence="1">
    <location>
        <begin position="340"/>
        <end position="356"/>
    </location>
</feature>
<dbReference type="GeneID" id="108732371"/>
<feature type="compositionally biased region" description="Acidic residues" evidence="1">
    <location>
        <begin position="502"/>
        <end position="522"/>
    </location>
</feature>
<feature type="compositionally biased region" description="Basic and acidic residues" evidence="1">
    <location>
        <begin position="200"/>
        <end position="216"/>
    </location>
</feature>